<comment type="caution">
    <text evidence="1">The sequence shown here is derived from an EMBL/GenBank/DDBJ whole genome shotgun (WGS) entry which is preliminary data.</text>
</comment>
<protein>
    <submittedName>
        <fullName evidence="1">Uncharacterized protein</fullName>
    </submittedName>
</protein>
<accession>A0A1G2CI71</accession>
<dbReference type="AlphaFoldDB" id="A0A1G2CI71"/>
<name>A0A1G2CI71_9BACT</name>
<dbReference type="EMBL" id="MHLA01000007">
    <property type="protein sequence ID" value="OGZ00108.1"/>
    <property type="molecule type" value="Genomic_DNA"/>
</dbReference>
<reference evidence="1 2" key="1">
    <citation type="journal article" date="2016" name="Nat. Commun.">
        <title>Thousands of microbial genomes shed light on interconnected biogeochemical processes in an aquifer system.</title>
        <authorList>
            <person name="Anantharaman K."/>
            <person name="Brown C.T."/>
            <person name="Hug L.A."/>
            <person name="Sharon I."/>
            <person name="Castelle C.J."/>
            <person name="Probst A.J."/>
            <person name="Thomas B.C."/>
            <person name="Singh A."/>
            <person name="Wilkins M.J."/>
            <person name="Karaoz U."/>
            <person name="Brodie E.L."/>
            <person name="Williams K.H."/>
            <person name="Hubbard S.S."/>
            <person name="Banfield J.F."/>
        </authorList>
    </citation>
    <scope>NUCLEOTIDE SEQUENCE [LARGE SCALE GENOMIC DNA]</scope>
</reference>
<organism evidence="1 2">
    <name type="scientific">Candidatus Liptonbacteria bacterium RIFCSPLOWO2_01_FULL_52_25</name>
    <dbReference type="NCBI Taxonomy" id="1798650"/>
    <lineage>
        <taxon>Bacteria</taxon>
        <taxon>Candidatus Liptoniibacteriota</taxon>
    </lineage>
</organism>
<dbReference type="Proteomes" id="UP000178880">
    <property type="component" value="Unassembled WGS sequence"/>
</dbReference>
<evidence type="ECO:0000313" key="1">
    <source>
        <dbReference type="EMBL" id="OGZ00108.1"/>
    </source>
</evidence>
<proteinExistence type="predicted"/>
<evidence type="ECO:0000313" key="2">
    <source>
        <dbReference type="Proteomes" id="UP000178880"/>
    </source>
</evidence>
<gene>
    <name evidence="1" type="ORF">A2945_00230</name>
</gene>
<sequence length="164" mass="18944">MKRDSKLSRPSMEGWSRDIIRNFEQSERDGGVYIDDIEVGACLRIRTTDHTALLVKCSENEFFICGHPRYYPSPIPISIIGSTWGGMMLKRQFIGIGMHLQFIRTNWKPGIRRRIRHSLSRFFRGRRYGFTHAAFRAVGEYLVDDRGIRTARILAIEEIIPAAA</sequence>